<evidence type="ECO:0000313" key="3">
    <source>
        <dbReference type="Proteomes" id="UP000253769"/>
    </source>
</evidence>
<feature type="transmembrane region" description="Helical" evidence="1">
    <location>
        <begin position="26"/>
        <end position="45"/>
    </location>
</feature>
<name>A0A369WVH5_9GAMM</name>
<evidence type="ECO:0000256" key="1">
    <source>
        <dbReference type="SAM" id="Phobius"/>
    </source>
</evidence>
<protein>
    <submittedName>
        <fullName evidence="2">Uncharacterized protein</fullName>
    </submittedName>
</protein>
<comment type="caution">
    <text evidence="2">The sequence shown here is derived from an EMBL/GenBank/DDBJ whole genome shotgun (WGS) entry which is preliminary data.</text>
</comment>
<evidence type="ECO:0000313" key="2">
    <source>
        <dbReference type="EMBL" id="RDE24554.1"/>
    </source>
</evidence>
<proteinExistence type="predicted"/>
<accession>A0A369WVH5</accession>
<sequence>MVAIPNVISKLAENLSISDSPWQFKLLAMLVIFFFSGGLMLDYWASTVTVAELSGTLDSRDLDQMIIDFTKQKHAALTGSASLLYDFAKIALGALIASVTQGLKPQTTAADSGTGAGA</sequence>
<keyword evidence="3" id="KW-1185">Reference proteome</keyword>
<keyword evidence="1" id="KW-1133">Transmembrane helix</keyword>
<dbReference type="EMBL" id="QQOH01000001">
    <property type="protein sequence ID" value="RDE24554.1"/>
    <property type="molecule type" value="Genomic_DNA"/>
</dbReference>
<organism evidence="2 3">
    <name type="scientific">Motiliproteus coralliicola</name>
    <dbReference type="NCBI Taxonomy" id="2283196"/>
    <lineage>
        <taxon>Bacteria</taxon>
        <taxon>Pseudomonadati</taxon>
        <taxon>Pseudomonadota</taxon>
        <taxon>Gammaproteobacteria</taxon>
        <taxon>Oceanospirillales</taxon>
        <taxon>Oceanospirillaceae</taxon>
        <taxon>Motiliproteus</taxon>
    </lineage>
</organism>
<dbReference type="Proteomes" id="UP000253769">
    <property type="component" value="Unassembled WGS sequence"/>
</dbReference>
<keyword evidence="1" id="KW-0472">Membrane</keyword>
<dbReference type="RefSeq" id="WP_114694141.1">
    <property type="nucleotide sequence ID" value="NZ_QQOH01000001.1"/>
</dbReference>
<reference evidence="2 3" key="1">
    <citation type="submission" date="2018-07" db="EMBL/GenBank/DDBJ databases">
        <title>Motiliproteus coralliicola sp. nov., a bacterium isolated from Coral.</title>
        <authorList>
            <person name="Wang G."/>
        </authorList>
    </citation>
    <scope>NUCLEOTIDE SEQUENCE [LARGE SCALE GENOMIC DNA]</scope>
    <source>
        <strain evidence="2 3">C34</strain>
    </source>
</reference>
<gene>
    <name evidence="2" type="ORF">DV711_02905</name>
</gene>
<keyword evidence="1" id="KW-0812">Transmembrane</keyword>
<dbReference type="AlphaFoldDB" id="A0A369WVH5"/>